<evidence type="ECO:0000313" key="2">
    <source>
        <dbReference type="EMBL" id="GMS83535.1"/>
    </source>
</evidence>
<protein>
    <submittedName>
        <fullName evidence="2">Uncharacterized protein</fullName>
    </submittedName>
</protein>
<dbReference type="Proteomes" id="UP001432027">
    <property type="component" value="Unassembled WGS sequence"/>
</dbReference>
<name>A0AAV5STZ2_9BILA</name>
<proteinExistence type="predicted"/>
<dbReference type="AlphaFoldDB" id="A0AAV5STZ2"/>
<evidence type="ECO:0000313" key="3">
    <source>
        <dbReference type="Proteomes" id="UP001432027"/>
    </source>
</evidence>
<reference evidence="2" key="1">
    <citation type="submission" date="2023-10" db="EMBL/GenBank/DDBJ databases">
        <title>Genome assembly of Pristionchus species.</title>
        <authorList>
            <person name="Yoshida K."/>
            <person name="Sommer R.J."/>
        </authorList>
    </citation>
    <scope>NUCLEOTIDE SEQUENCE</scope>
    <source>
        <strain evidence="2">RS0144</strain>
    </source>
</reference>
<dbReference type="EMBL" id="BTSX01000002">
    <property type="protein sequence ID" value="GMS83535.1"/>
    <property type="molecule type" value="Genomic_DNA"/>
</dbReference>
<comment type="caution">
    <text evidence="2">The sequence shown here is derived from an EMBL/GenBank/DDBJ whole genome shotgun (WGS) entry which is preliminary data.</text>
</comment>
<accession>A0AAV5STZ2</accession>
<sequence length="89" mass="10381">PMPFGQSRDLIDNTRSECLYQGEHEGHSDHKEHNEEEWCPESRHGHLRRRLGISNEGQSKGRRNDVFDILSRLFRHRSQNGKASCPSEN</sequence>
<feature type="region of interest" description="Disordered" evidence="1">
    <location>
        <begin position="22"/>
        <end position="43"/>
    </location>
</feature>
<evidence type="ECO:0000256" key="1">
    <source>
        <dbReference type="SAM" id="MobiDB-lite"/>
    </source>
</evidence>
<keyword evidence="3" id="KW-1185">Reference proteome</keyword>
<feature type="non-terminal residue" evidence="2">
    <location>
        <position position="89"/>
    </location>
</feature>
<organism evidence="2 3">
    <name type="scientific">Pristionchus entomophagus</name>
    <dbReference type="NCBI Taxonomy" id="358040"/>
    <lineage>
        <taxon>Eukaryota</taxon>
        <taxon>Metazoa</taxon>
        <taxon>Ecdysozoa</taxon>
        <taxon>Nematoda</taxon>
        <taxon>Chromadorea</taxon>
        <taxon>Rhabditida</taxon>
        <taxon>Rhabditina</taxon>
        <taxon>Diplogasteromorpha</taxon>
        <taxon>Diplogasteroidea</taxon>
        <taxon>Neodiplogasteridae</taxon>
        <taxon>Pristionchus</taxon>
    </lineage>
</organism>
<feature type="non-terminal residue" evidence="2">
    <location>
        <position position="1"/>
    </location>
</feature>
<gene>
    <name evidence="2" type="ORF">PENTCL1PPCAC_5710</name>
</gene>